<gene>
    <name evidence="1" type="ORF">LCGC14_0634370</name>
</gene>
<protein>
    <submittedName>
        <fullName evidence="1">Uncharacterized protein</fullName>
    </submittedName>
</protein>
<dbReference type="AlphaFoldDB" id="A0A0F9R119"/>
<name>A0A0F9R119_9ZZZZ</name>
<comment type="caution">
    <text evidence="1">The sequence shown here is derived from an EMBL/GenBank/DDBJ whole genome shotgun (WGS) entry which is preliminary data.</text>
</comment>
<dbReference type="EMBL" id="LAZR01001123">
    <property type="protein sequence ID" value="KKN50285.1"/>
    <property type="molecule type" value="Genomic_DNA"/>
</dbReference>
<evidence type="ECO:0000313" key="1">
    <source>
        <dbReference type="EMBL" id="KKN50285.1"/>
    </source>
</evidence>
<organism evidence="1">
    <name type="scientific">marine sediment metagenome</name>
    <dbReference type="NCBI Taxonomy" id="412755"/>
    <lineage>
        <taxon>unclassified sequences</taxon>
        <taxon>metagenomes</taxon>
        <taxon>ecological metagenomes</taxon>
    </lineage>
</organism>
<sequence length="90" mass="9987">MQDPSQTEAKAHTLVKTPWDDDTDKLHRYQVEDLRMAFRFGFSRAKDEEKHLLAALEAIKRNLEGVLPGTKAFAALLHAKAAVTRAKGGG</sequence>
<accession>A0A0F9R119</accession>
<reference evidence="1" key="1">
    <citation type="journal article" date="2015" name="Nature">
        <title>Complex archaea that bridge the gap between prokaryotes and eukaryotes.</title>
        <authorList>
            <person name="Spang A."/>
            <person name="Saw J.H."/>
            <person name="Jorgensen S.L."/>
            <person name="Zaremba-Niedzwiedzka K."/>
            <person name="Martijn J."/>
            <person name="Lind A.E."/>
            <person name="van Eijk R."/>
            <person name="Schleper C."/>
            <person name="Guy L."/>
            <person name="Ettema T.J."/>
        </authorList>
    </citation>
    <scope>NUCLEOTIDE SEQUENCE</scope>
</reference>
<proteinExistence type="predicted"/>